<dbReference type="Pfam" id="PF13650">
    <property type="entry name" value="Asp_protease_2"/>
    <property type="match status" value="1"/>
</dbReference>
<dbReference type="GO" id="GO:0004190">
    <property type="term" value="F:aspartic-type endopeptidase activity"/>
    <property type="evidence" value="ECO:0007669"/>
    <property type="project" value="InterPro"/>
</dbReference>
<feature type="non-terminal residue" evidence="1">
    <location>
        <position position="153"/>
    </location>
</feature>
<dbReference type="SUPFAM" id="SSF50630">
    <property type="entry name" value="Acid proteases"/>
    <property type="match status" value="1"/>
</dbReference>
<accession>A0A087SY52</accession>
<evidence type="ECO:0000313" key="1">
    <source>
        <dbReference type="EMBL" id="KFM57791.1"/>
    </source>
</evidence>
<dbReference type="InterPro" id="IPR021109">
    <property type="entry name" value="Peptidase_aspartic_dom_sf"/>
</dbReference>
<dbReference type="GO" id="GO:0006508">
    <property type="term" value="P:proteolysis"/>
    <property type="evidence" value="ECO:0007669"/>
    <property type="project" value="InterPro"/>
</dbReference>
<reference evidence="1 2" key="1">
    <citation type="submission" date="2013-11" db="EMBL/GenBank/DDBJ databases">
        <title>Genome sequencing of Stegodyphus mimosarum.</title>
        <authorList>
            <person name="Bechsgaard J."/>
        </authorList>
    </citation>
    <scope>NUCLEOTIDE SEQUENCE [LARGE SCALE GENOMIC DNA]</scope>
</reference>
<protein>
    <recommendedName>
        <fullName evidence="3">Peptidase A2 domain-containing protein</fullName>
    </recommendedName>
</protein>
<dbReference type="AlphaFoldDB" id="A0A087SY52"/>
<gene>
    <name evidence="1" type="ORF">X975_26945</name>
</gene>
<dbReference type="Proteomes" id="UP000054359">
    <property type="component" value="Unassembled WGS sequence"/>
</dbReference>
<dbReference type="InterPro" id="IPR001969">
    <property type="entry name" value="Aspartic_peptidase_AS"/>
</dbReference>
<dbReference type="PROSITE" id="PS00141">
    <property type="entry name" value="ASP_PROTEASE"/>
    <property type="match status" value="1"/>
</dbReference>
<dbReference type="Gene3D" id="2.40.70.10">
    <property type="entry name" value="Acid Proteases"/>
    <property type="match status" value="1"/>
</dbReference>
<evidence type="ECO:0000313" key="2">
    <source>
        <dbReference type="Proteomes" id="UP000054359"/>
    </source>
</evidence>
<proteinExistence type="predicted"/>
<dbReference type="OrthoDB" id="6435686at2759"/>
<dbReference type="EMBL" id="KK112490">
    <property type="protein sequence ID" value="KFM57791.1"/>
    <property type="molecule type" value="Genomic_DNA"/>
</dbReference>
<sequence length="153" mass="17316">MENKIISQQRRRNQINDHIAERSLNDNGKIHFKALKISVVSGNSNGLSISGHINGVPCNMIIDTGANVTIIRKDLAQQFKDKLIWTPSCVTLQTASDDKMGIYEKLNVNITFGSAAYHHSYFRWLAAQAPSINKRRSRIEPRNKFIIFFNCAV</sequence>
<keyword evidence="2" id="KW-1185">Reference proteome</keyword>
<name>A0A087SY52_STEMI</name>
<organism evidence="1 2">
    <name type="scientific">Stegodyphus mimosarum</name>
    <name type="common">African social velvet spider</name>
    <dbReference type="NCBI Taxonomy" id="407821"/>
    <lineage>
        <taxon>Eukaryota</taxon>
        <taxon>Metazoa</taxon>
        <taxon>Ecdysozoa</taxon>
        <taxon>Arthropoda</taxon>
        <taxon>Chelicerata</taxon>
        <taxon>Arachnida</taxon>
        <taxon>Araneae</taxon>
        <taxon>Araneomorphae</taxon>
        <taxon>Entelegynae</taxon>
        <taxon>Eresoidea</taxon>
        <taxon>Eresidae</taxon>
        <taxon>Stegodyphus</taxon>
    </lineage>
</organism>
<dbReference type="CDD" id="cd00303">
    <property type="entry name" value="retropepsin_like"/>
    <property type="match status" value="1"/>
</dbReference>
<evidence type="ECO:0008006" key="3">
    <source>
        <dbReference type="Google" id="ProtNLM"/>
    </source>
</evidence>